<dbReference type="EMBL" id="CAACVJ010000512">
    <property type="protein sequence ID" value="VEP17179.1"/>
    <property type="molecule type" value="Genomic_DNA"/>
</dbReference>
<feature type="domain" description="Aminoglycoside phosphotransferase" evidence="1">
    <location>
        <begin position="45"/>
        <end position="246"/>
    </location>
</feature>
<dbReference type="InterPro" id="IPR011009">
    <property type="entry name" value="Kinase-like_dom_sf"/>
</dbReference>
<dbReference type="RefSeq" id="WP_144866849.1">
    <property type="nucleotide sequence ID" value="NZ_LR213815.1"/>
</dbReference>
<protein>
    <recommendedName>
        <fullName evidence="1">Aminoglycoside phosphotransferase domain-containing protein</fullName>
    </recommendedName>
</protein>
<dbReference type="InterPro" id="IPR002575">
    <property type="entry name" value="Aminoglycoside_PTrfase"/>
</dbReference>
<gene>
    <name evidence="2" type="ORF">H1P_560036</name>
</gene>
<evidence type="ECO:0000313" key="3">
    <source>
        <dbReference type="Proteomes" id="UP000320055"/>
    </source>
</evidence>
<name>A0A563W0G5_9CYAN</name>
<dbReference type="AlphaFoldDB" id="A0A563W0G5"/>
<proteinExistence type="predicted"/>
<dbReference type="SUPFAM" id="SSF56112">
    <property type="entry name" value="Protein kinase-like (PK-like)"/>
    <property type="match status" value="1"/>
</dbReference>
<evidence type="ECO:0000259" key="1">
    <source>
        <dbReference type="Pfam" id="PF01636"/>
    </source>
</evidence>
<dbReference type="Proteomes" id="UP000320055">
    <property type="component" value="Unassembled WGS sequence"/>
</dbReference>
<dbReference type="OrthoDB" id="2706791at2"/>
<reference evidence="2 3" key="1">
    <citation type="submission" date="2019-01" db="EMBL/GenBank/DDBJ databases">
        <authorList>
            <person name="Brito A."/>
        </authorList>
    </citation>
    <scope>NUCLEOTIDE SEQUENCE [LARGE SCALE GENOMIC DNA]</scope>
    <source>
        <strain evidence="2">1</strain>
    </source>
</reference>
<dbReference type="Pfam" id="PF01636">
    <property type="entry name" value="APH"/>
    <property type="match status" value="1"/>
</dbReference>
<accession>A0A563W0G5</accession>
<organism evidence="2 3">
    <name type="scientific">Hyella patelloides LEGE 07179</name>
    <dbReference type="NCBI Taxonomy" id="945734"/>
    <lineage>
        <taxon>Bacteria</taxon>
        <taxon>Bacillati</taxon>
        <taxon>Cyanobacteriota</taxon>
        <taxon>Cyanophyceae</taxon>
        <taxon>Pleurocapsales</taxon>
        <taxon>Hyellaceae</taxon>
        <taxon>Hyella</taxon>
    </lineage>
</organism>
<dbReference type="Gene3D" id="3.90.1200.10">
    <property type="match status" value="1"/>
</dbReference>
<evidence type="ECO:0000313" key="2">
    <source>
        <dbReference type="EMBL" id="VEP17179.1"/>
    </source>
</evidence>
<keyword evidence="3" id="KW-1185">Reference proteome</keyword>
<sequence>MEHIDILRAFDISIDGEQSLESIYAYAPVYRFNYDDQAEPGSEADRDWVLKRTGVRSTANAIADWTSYLVSQGIGSVAPTQYFGKNPRCFLSGKNDTEENWIIYPFVRGIPYKGDLVQIRSAGKLLGEIHATGMDRDFKLKVNKTVVAVDEKEIEEDIKVVIQKIEQYFPEKLKITQEILTFYCQRYLKEVLPKLLKISLPLTNCSWDYKAANLIYQTDTSPILIDPDHGGRIPRMYDLATALLLFHCDLSSAPKSMFTPGEWVIFLDEYKQYIHPTVEEQKTWSDLLLCAWIDEALWLLSHFPEGWADANESYYLLSLLTTDLSNFSLQ</sequence>